<evidence type="ECO:0000313" key="2">
    <source>
        <dbReference type="EMBL" id="AAK38382.1"/>
    </source>
</evidence>
<dbReference type="InterPro" id="IPR012337">
    <property type="entry name" value="RNaseH-like_sf"/>
</dbReference>
<name>Q9AUZ0_ARATH</name>
<reference evidence="2" key="2">
    <citation type="submission" date="2001-04" db="EMBL/GenBank/DDBJ databases">
        <title>Arabidopsis thaliana chromosome 1 BAC T32O22 genomic sequence.</title>
        <authorList>
            <person name="Lin X."/>
            <person name="Kaul S."/>
            <person name="Town C.D."/>
            <person name="Benito M."/>
            <person name="Creasy T.H."/>
            <person name="Haas B.J."/>
            <person name="Wu D."/>
            <person name="Maiti R."/>
            <person name="Ronning C.M."/>
            <person name="Koo H."/>
            <person name="Fujii C.Y."/>
            <person name="Utterback T.R."/>
            <person name="Barnstead M.E."/>
            <person name="Bowman C.L."/>
            <person name="White O."/>
            <person name="Nierman W.C."/>
            <person name="Fraser C.M."/>
        </authorList>
    </citation>
    <scope>NUCLEOTIDE SEQUENCE</scope>
</reference>
<reference key="1">
    <citation type="journal article" date="2000" name="Nature">
        <title>Sequence and analysis of chromosome 1 of the plant Arabidopsis thaliana.</title>
        <authorList>
            <person name="Theologis A."/>
            <person name="Ecker J.R."/>
            <person name="Palm C.J."/>
            <person name="Federspiel N.A."/>
            <person name="Kaul S."/>
            <person name="White O."/>
            <person name="Alonso J."/>
            <person name="Altafi H."/>
            <person name="Araujo R."/>
            <person name="Bowman C.L."/>
            <person name="Brooks S.Y."/>
            <person name="Buehler E."/>
            <person name="Chan A."/>
            <person name="Chao Q."/>
            <person name="Chen H."/>
            <person name="Cheuk R.F."/>
            <person name="Chin C.W."/>
            <person name="Chung M.K."/>
            <person name="Conn L."/>
            <person name="Conway A.B."/>
            <person name="Conway A.R."/>
            <person name="Creasy T.H."/>
            <person name="Dewar K."/>
            <person name="Dunn P."/>
            <person name="Etgu P."/>
            <person name="Feldblyum T.V."/>
            <person name="Feng J."/>
            <person name="Fong B."/>
            <person name="Fujii C.Y."/>
            <person name="Gill J.E."/>
            <person name="Goldsmith A.D."/>
            <person name="Haas B."/>
            <person name="Hansen N.F."/>
            <person name="Hughes B."/>
            <person name="Huizar L."/>
            <person name="Hunter J.L."/>
            <person name="Jenkins J."/>
            <person name="Johnson-Hopson C."/>
            <person name="Khan S."/>
            <person name="Khaykin E."/>
            <person name="Kim C.J."/>
            <person name="Koo H.L."/>
            <person name="Kremenetskaia I."/>
            <person name="Kurtz D.B."/>
            <person name="Kwan A."/>
            <person name="Lam B."/>
            <person name="Langin-Hooper S."/>
            <person name="Lee A."/>
            <person name="Lee J.M."/>
            <person name="Lenz C.A."/>
            <person name="Li J.H."/>
            <person name="Li Y."/>
            <person name="Lin X."/>
            <person name="Liu S.X."/>
            <person name="Liu Z.A."/>
            <person name="Luros J.S."/>
            <person name="Maiti R."/>
            <person name="Marziali A."/>
            <person name="Militscher J."/>
            <person name="Miranda M."/>
            <person name="Nguyen M."/>
            <person name="Nierman W.C."/>
            <person name="Osborne B.I."/>
            <person name="Pai G."/>
            <person name="Peterson J."/>
            <person name="Pham P.K."/>
            <person name="Rizzo M."/>
            <person name="Rooney T."/>
            <person name="Rowley D."/>
            <person name="Sakano H."/>
            <person name="Salzberg S.L."/>
            <person name="Schwartz J.R."/>
            <person name="Shinn P."/>
            <person name="Southwick A.M."/>
            <person name="Sun H."/>
            <person name="Tallon L.J."/>
            <person name="Tambunga G."/>
            <person name="Toriumi M.J."/>
            <person name="Town C.D."/>
            <person name="Utterback T."/>
            <person name="Van Aken S."/>
            <person name="Vaysberg M."/>
            <person name="Vysotskaia V.S."/>
            <person name="Walker M."/>
            <person name="Wu D."/>
            <person name="Yu G."/>
            <person name="Fraser C.M."/>
            <person name="Venter J.C."/>
            <person name="Davis R.W."/>
        </authorList>
    </citation>
    <scope>NUCLEOTIDE SEQUENCE [LARGE SCALE GENOMIC DNA]</scope>
    <source>
        <strain>cv. Columbia</strain>
    </source>
</reference>
<dbReference type="PANTHER" id="PTHR48475:SF2">
    <property type="entry name" value="RIBONUCLEASE H"/>
    <property type="match status" value="1"/>
</dbReference>
<dbReference type="Pfam" id="PF00665">
    <property type="entry name" value="rve"/>
    <property type="match status" value="1"/>
</dbReference>
<evidence type="ECO:0000259" key="1">
    <source>
        <dbReference type="PROSITE" id="PS50994"/>
    </source>
</evidence>
<dbReference type="PANTHER" id="PTHR48475">
    <property type="entry name" value="RIBONUCLEASE H"/>
    <property type="match status" value="1"/>
</dbReference>
<organism evidence="2">
    <name type="scientific">Arabidopsis thaliana</name>
    <name type="common">Mouse-ear cress</name>
    <dbReference type="NCBI Taxonomy" id="3702"/>
    <lineage>
        <taxon>Eukaryota</taxon>
        <taxon>Viridiplantae</taxon>
        <taxon>Streptophyta</taxon>
        <taxon>Embryophyta</taxon>
        <taxon>Tracheophyta</taxon>
        <taxon>Spermatophyta</taxon>
        <taxon>Magnoliopsida</taxon>
        <taxon>eudicotyledons</taxon>
        <taxon>Gunneridae</taxon>
        <taxon>Pentapetalae</taxon>
        <taxon>rosids</taxon>
        <taxon>malvids</taxon>
        <taxon>Brassicales</taxon>
        <taxon>Brassicaceae</taxon>
        <taxon>Camelineae</taxon>
        <taxon>Arabidopsis</taxon>
    </lineage>
</organism>
<dbReference type="EMBL" id="AC079028">
    <property type="protein sequence ID" value="AAK38382.1"/>
    <property type="molecule type" value="Genomic_DNA"/>
</dbReference>
<dbReference type="InterPro" id="IPR036397">
    <property type="entry name" value="RNaseH_sf"/>
</dbReference>
<protein>
    <submittedName>
        <fullName evidence="2">Uncharacterized protein T32O22.13</fullName>
    </submittedName>
</protein>
<dbReference type="GO" id="GO:0003676">
    <property type="term" value="F:nucleic acid binding"/>
    <property type="evidence" value="ECO:0007669"/>
    <property type="project" value="InterPro"/>
</dbReference>
<dbReference type="GO" id="GO:0015074">
    <property type="term" value="P:DNA integration"/>
    <property type="evidence" value="ECO:0007669"/>
    <property type="project" value="InterPro"/>
</dbReference>
<sequence length="257" mass="29419">MSSISSPYLFMKWSMDVVGPMEASGGKKKLKNLLVLTDYSTKWIEAKAFQQVTEKQVEDFLWENIVCQHGIPYEIITDNGTNLTSRKIKAFCDKWKIRLTTSTPHYPQGNGQAEAANKAILSNIKKILDSKKSMWSDVLHGVLWAYRTTPRKSTQETPFSLAYGLEAVIPIVTIIPSVRRTASHANSDMNTQMLRDNMDFIDERRDQAMIRVQNYQQAVTRYYNSNIKIRRFEVGELVLRKVFSNTRELNAGKLGTN</sequence>
<proteinExistence type="predicted"/>
<gene>
    <name evidence="2" type="primary">T32O22.13</name>
</gene>
<dbReference type="SUPFAM" id="SSF53098">
    <property type="entry name" value="Ribonuclease H-like"/>
    <property type="match status" value="1"/>
</dbReference>
<dbReference type="Gene3D" id="3.30.420.10">
    <property type="entry name" value="Ribonuclease H-like superfamily/Ribonuclease H"/>
    <property type="match status" value="1"/>
</dbReference>
<accession>Q9AUZ0</accession>
<dbReference type="PROSITE" id="PS50994">
    <property type="entry name" value="INTEGRASE"/>
    <property type="match status" value="1"/>
</dbReference>
<dbReference type="AlphaFoldDB" id="Q9AUZ0"/>
<feature type="domain" description="Integrase catalytic" evidence="1">
    <location>
        <begin position="3"/>
        <end position="166"/>
    </location>
</feature>
<dbReference type="InterPro" id="IPR001584">
    <property type="entry name" value="Integrase_cat-core"/>
</dbReference>